<reference evidence="2 3" key="1">
    <citation type="submission" date="2023-07" db="EMBL/GenBank/DDBJ databases">
        <title>Genomic Encyclopedia of Type Strains, Phase IV (KMG-IV): sequencing the most valuable type-strain genomes for metagenomic binning, comparative biology and taxonomic classification.</title>
        <authorList>
            <person name="Goeker M."/>
        </authorList>
    </citation>
    <scope>NUCLEOTIDE SEQUENCE [LARGE SCALE GENOMIC DNA]</scope>
    <source>
        <strain evidence="2 3">DSM 12751</strain>
    </source>
</reference>
<evidence type="ECO:0000259" key="1">
    <source>
        <dbReference type="Pfam" id="PF06445"/>
    </source>
</evidence>
<dbReference type="InterPro" id="IPR029442">
    <property type="entry name" value="GyrI-like"/>
</dbReference>
<evidence type="ECO:0000313" key="3">
    <source>
        <dbReference type="Proteomes" id="UP001235840"/>
    </source>
</evidence>
<comment type="caution">
    <text evidence="2">The sequence shown here is derived from an EMBL/GenBank/DDBJ whole genome shotgun (WGS) entry which is preliminary data.</text>
</comment>
<dbReference type="InterPro" id="IPR011256">
    <property type="entry name" value="Reg_factor_effector_dom_sf"/>
</dbReference>
<name>A0ABT9VXJ8_9BACI</name>
<dbReference type="SUPFAM" id="SSF55136">
    <property type="entry name" value="Probable bacterial effector-binding domain"/>
    <property type="match status" value="1"/>
</dbReference>
<organism evidence="2 3">
    <name type="scientific">Caldalkalibacillus horti</name>
    <dbReference type="NCBI Taxonomy" id="77523"/>
    <lineage>
        <taxon>Bacteria</taxon>
        <taxon>Bacillati</taxon>
        <taxon>Bacillota</taxon>
        <taxon>Bacilli</taxon>
        <taxon>Bacillales</taxon>
        <taxon>Bacillaceae</taxon>
        <taxon>Caldalkalibacillus</taxon>
    </lineage>
</organism>
<dbReference type="Proteomes" id="UP001235840">
    <property type="component" value="Unassembled WGS sequence"/>
</dbReference>
<dbReference type="Gene3D" id="3.20.80.10">
    <property type="entry name" value="Regulatory factor, effector binding domain"/>
    <property type="match status" value="1"/>
</dbReference>
<keyword evidence="3" id="KW-1185">Reference proteome</keyword>
<accession>A0ABT9VXJ8</accession>
<protein>
    <recommendedName>
        <fullName evidence="1">GyrI-like small molecule binding domain-containing protein</fullName>
    </recommendedName>
</protein>
<gene>
    <name evidence="2" type="ORF">J2S11_001615</name>
</gene>
<dbReference type="RefSeq" id="WP_307393131.1">
    <property type="nucleotide sequence ID" value="NZ_BAAADK010000011.1"/>
</dbReference>
<proteinExistence type="predicted"/>
<evidence type="ECO:0000313" key="2">
    <source>
        <dbReference type="EMBL" id="MDQ0165714.1"/>
    </source>
</evidence>
<sequence>MSSRSSVYREDVRKTNKELYSLKDNKVNLYSIPEMKYLMSSGNGDRDIYKMYDYKEIWTVGRFINRVKYYTVRELGKNFSRMPLELKWGEQGNNFEVAMWVPAYISDHLYEVTMNDLKKRHEFVSDLTLSLNDRPKRKCAQFLHIGDYNQIESSKQYVLEEIKAKGCSAKGRMEEIYMNHPHCNPPEKLKVLLRQEIE</sequence>
<feature type="domain" description="GyrI-like small molecule binding" evidence="1">
    <location>
        <begin position="133"/>
        <end position="191"/>
    </location>
</feature>
<dbReference type="EMBL" id="JAUSTY010000005">
    <property type="protein sequence ID" value="MDQ0165714.1"/>
    <property type="molecule type" value="Genomic_DNA"/>
</dbReference>
<dbReference type="Pfam" id="PF06445">
    <property type="entry name" value="GyrI-like"/>
    <property type="match status" value="1"/>
</dbReference>